<dbReference type="Proteomes" id="UP000638732">
    <property type="component" value="Unassembled WGS sequence"/>
</dbReference>
<protein>
    <submittedName>
        <fullName evidence="2">DUF4397 domain-containing protein</fullName>
    </submittedName>
</protein>
<dbReference type="InterPro" id="IPR025510">
    <property type="entry name" value="DUF4397"/>
</dbReference>
<gene>
    <name evidence="2" type="ORF">GSY63_16150</name>
</gene>
<evidence type="ECO:0000313" key="3">
    <source>
        <dbReference type="Proteomes" id="UP000638732"/>
    </source>
</evidence>
<reference evidence="2" key="2">
    <citation type="submission" date="2020-10" db="EMBL/GenBank/DDBJ databases">
        <title>Mucilaginibacter sp. nov., isolated from soil.</title>
        <authorList>
            <person name="Jeon C.O."/>
        </authorList>
    </citation>
    <scope>NUCLEOTIDE SEQUENCE</scope>
    <source>
        <strain evidence="2">R11</strain>
    </source>
</reference>
<evidence type="ECO:0000259" key="1">
    <source>
        <dbReference type="Pfam" id="PF14344"/>
    </source>
</evidence>
<dbReference type="PROSITE" id="PS51257">
    <property type="entry name" value="PROKAR_LIPOPROTEIN"/>
    <property type="match status" value="1"/>
</dbReference>
<reference evidence="2" key="1">
    <citation type="submission" date="2020-01" db="EMBL/GenBank/DDBJ databases">
        <authorList>
            <person name="Seo Y.L."/>
        </authorList>
    </citation>
    <scope>NUCLEOTIDE SEQUENCE</scope>
    <source>
        <strain evidence="2">R11</strain>
    </source>
</reference>
<sequence length="247" mass="27055">MAEKSNTYIGKMLTLLVAGIMIAPLITSCGKTSTGTANSYNSRLVVANLSPDIMPVDLYIDNKIQNPGTGTATTANVNAYRFPTPTDYVYLQIINSPLQIRSDTGQRSVLFSTDSVPHQNSKYTLFVTGMKADNNIGYVFLTDTDKVAPVGRGKIRFVNASPRSGAFDIYANQTIAFKNIAFNKVSPWLEMPAGDYDFKIYANGDQTTVLKEVKQTISDSRLYTMYSYGIVGRTDTAAFNTGLITNK</sequence>
<dbReference type="RefSeq" id="WP_166586843.1">
    <property type="nucleotide sequence ID" value="NZ_WWEO01000043.1"/>
</dbReference>
<accession>A0A966DT57</accession>
<proteinExistence type="predicted"/>
<dbReference type="AlphaFoldDB" id="A0A966DT57"/>
<keyword evidence="3" id="KW-1185">Reference proteome</keyword>
<organism evidence="2 3">
    <name type="scientific">Mucilaginibacter agri</name>
    <dbReference type="NCBI Taxonomy" id="2695265"/>
    <lineage>
        <taxon>Bacteria</taxon>
        <taxon>Pseudomonadati</taxon>
        <taxon>Bacteroidota</taxon>
        <taxon>Sphingobacteriia</taxon>
        <taxon>Sphingobacteriales</taxon>
        <taxon>Sphingobacteriaceae</taxon>
        <taxon>Mucilaginibacter</taxon>
    </lineage>
</organism>
<dbReference type="Pfam" id="PF14344">
    <property type="entry name" value="DUF4397"/>
    <property type="match status" value="1"/>
</dbReference>
<name>A0A966DT57_9SPHI</name>
<evidence type="ECO:0000313" key="2">
    <source>
        <dbReference type="EMBL" id="NCD70898.1"/>
    </source>
</evidence>
<feature type="domain" description="DUF4397" evidence="1">
    <location>
        <begin position="44"/>
        <end position="170"/>
    </location>
</feature>
<dbReference type="EMBL" id="WWEO01000043">
    <property type="protein sequence ID" value="NCD70898.1"/>
    <property type="molecule type" value="Genomic_DNA"/>
</dbReference>
<comment type="caution">
    <text evidence="2">The sequence shown here is derived from an EMBL/GenBank/DDBJ whole genome shotgun (WGS) entry which is preliminary data.</text>
</comment>